<comment type="caution">
    <text evidence="1">The sequence shown here is derived from an EMBL/GenBank/DDBJ whole genome shotgun (WGS) entry which is preliminary data.</text>
</comment>
<proteinExistence type="predicted"/>
<name>A0ACC0AT54_CATRO</name>
<evidence type="ECO:0000313" key="1">
    <source>
        <dbReference type="EMBL" id="KAI5663724.1"/>
    </source>
</evidence>
<keyword evidence="2" id="KW-1185">Reference proteome</keyword>
<sequence length="259" mass="29806">MEEDHSWMYRRTVPGFLDFEPDAAYCNYEEANNPEAQRIDVEVQEIRTLVHKLGMLESTEIHKRNSIGDEDEEEVEWESNDKEEEKEEEFQSESDFETWYVGDRKEGTPGDVYSSIGFYSSRDVCFSGYDVYTSGDLESISTVVVLESGDHFYFFFIICGGNIIDACPFIISISTCATHARFNKQSACAKSTTEIMKEHFVEAHASFGNIPKKNKEHVEVRADGYQPESKTSAQYMSLFDVWSSDAFKKKWEAAQRNRL</sequence>
<accession>A0ACC0AT54</accession>
<gene>
    <name evidence="1" type="ORF">M9H77_23047</name>
</gene>
<reference evidence="2" key="1">
    <citation type="journal article" date="2023" name="Nat. Plants">
        <title>Single-cell RNA sequencing provides a high-resolution roadmap for understanding the multicellular compartmentation of specialized metabolism.</title>
        <authorList>
            <person name="Sun S."/>
            <person name="Shen X."/>
            <person name="Li Y."/>
            <person name="Li Y."/>
            <person name="Wang S."/>
            <person name="Li R."/>
            <person name="Zhang H."/>
            <person name="Shen G."/>
            <person name="Guo B."/>
            <person name="Wei J."/>
            <person name="Xu J."/>
            <person name="St-Pierre B."/>
            <person name="Chen S."/>
            <person name="Sun C."/>
        </authorList>
    </citation>
    <scope>NUCLEOTIDE SEQUENCE [LARGE SCALE GENOMIC DNA]</scope>
</reference>
<dbReference type="EMBL" id="CM044705">
    <property type="protein sequence ID" value="KAI5663724.1"/>
    <property type="molecule type" value="Genomic_DNA"/>
</dbReference>
<protein>
    <submittedName>
        <fullName evidence="1">Uncharacterized protein</fullName>
    </submittedName>
</protein>
<evidence type="ECO:0000313" key="2">
    <source>
        <dbReference type="Proteomes" id="UP001060085"/>
    </source>
</evidence>
<dbReference type="Proteomes" id="UP001060085">
    <property type="component" value="Linkage Group LG05"/>
</dbReference>
<organism evidence="1 2">
    <name type="scientific">Catharanthus roseus</name>
    <name type="common">Madagascar periwinkle</name>
    <name type="synonym">Vinca rosea</name>
    <dbReference type="NCBI Taxonomy" id="4058"/>
    <lineage>
        <taxon>Eukaryota</taxon>
        <taxon>Viridiplantae</taxon>
        <taxon>Streptophyta</taxon>
        <taxon>Embryophyta</taxon>
        <taxon>Tracheophyta</taxon>
        <taxon>Spermatophyta</taxon>
        <taxon>Magnoliopsida</taxon>
        <taxon>eudicotyledons</taxon>
        <taxon>Gunneridae</taxon>
        <taxon>Pentapetalae</taxon>
        <taxon>asterids</taxon>
        <taxon>lamiids</taxon>
        <taxon>Gentianales</taxon>
        <taxon>Apocynaceae</taxon>
        <taxon>Rauvolfioideae</taxon>
        <taxon>Vinceae</taxon>
        <taxon>Catharanthinae</taxon>
        <taxon>Catharanthus</taxon>
    </lineage>
</organism>